<protein>
    <submittedName>
        <fullName evidence="2">DNA-binding transcriptional regulator, XRE-family HTH domain</fullName>
    </submittedName>
</protein>
<dbReference type="SMART" id="SM00530">
    <property type="entry name" value="HTH_XRE"/>
    <property type="match status" value="1"/>
</dbReference>
<dbReference type="AlphaFoldDB" id="A0A1I1RU48"/>
<dbReference type="InterPro" id="IPR011990">
    <property type="entry name" value="TPR-like_helical_dom_sf"/>
</dbReference>
<dbReference type="PANTHER" id="PTHR37038:SF14">
    <property type="entry name" value="TRANSCRIPTIONAL ACTIVATOR"/>
    <property type="match status" value="1"/>
</dbReference>
<proteinExistence type="predicted"/>
<dbReference type="Proteomes" id="UP000199599">
    <property type="component" value="Unassembled WGS sequence"/>
</dbReference>
<evidence type="ECO:0000313" key="2">
    <source>
        <dbReference type="EMBL" id="SFD35788.1"/>
    </source>
</evidence>
<dbReference type="STRING" id="1505723.SAMN04487792_0456"/>
<dbReference type="CDD" id="cd00093">
    <property type="entry name" value="HTH_XRE"/>
    <property type="match status" value="1"/>
</dbReference>
<dbReference type="PROSITE" id="PS50943">
    <property type="entry name" value="HTH_CROC1"/>
    <property type="match status" value="1"/>
</dbReference>
<sequence length="260" mass="30055">MNNFEEVISKKISKTIKQERINKKLSQKELAEGICSQGMISSIEHGDYIPNTAIFIAICSKLNLSIDKAFLKEKLNFSNNTYLANTTFKLCREHKYTKLIKYLDDQNIIASLNTNLDFQTYYYYYSCSIYQVKHDLLACQHYFEVAISYSMNVSKPIPKNSIELLLLNSLGVIYFQLGRNKEAFKIFKIVNKYSSTISDAQSENLNVIQYQQGKIYFDLAKYATALKLFLSGLDRINKIHGNFMLGNYSSMILKCYQNIK</sequence>
<reference evidence="3" key="1">
    <citation type="submission" date="2016-10" db="EMBL/GenBank/DDBJ databases">
        <authorList>
            <person name="Varghese N."/>
            <person name="Submissions S."/>
        </authorList>
    </citation>
    <scope>NUCLEOTIDE SEQUENCE [LARGE SCALE GENOMIC DNA]</scope>
    <source>
        <strain evidence="3">R-53102</strain>
    </source>
</reference>
<organism evidence="2 3">
    <name type="scientific">Lactobacillus bombicola</name>
    <dbReference type="NCBI Taxonomy" id="1505723"/>
    <lineage>
        <taxon>Bacteria</taxon>
        <taxon>Bacillati</taxon>
        <taxon>Bacillota</taxon>
        <taxon>Bacilli</taxon>
        <taxon>Lactobacillales</taxon>
        <taxon>Lactobacillaceae</taxon>
        <taxon>Lactobacillus</taxon>
    </lineage>
</organism>
<dbReference type="InterPro" id="IPR001387">
    <property type="entry name" value="Cro/C1-type_HTH"/>
</dbReference>
<name>A0A1I1RU48_9LACO</name>
<dbReference type="InterPro" id="IPR010982">
    <property type="entry name" value="Lambda_DNA-bd_dom_sf"/>
</dbReference>
<dbReference type="Gene3D" id="1.25.40.10">
    <property type="entry name" value="Tetratricopeptide repeat domain"/>
    <property type="match status" value="1"/>
</dbReference>
<accession>A0A1I1RU48</accession>
<dbReference type="SUPFAM" id="SSF48452">
    <property type="entry name" value="TPR-like"/>
    <property type="match status" value="1"/>
</dbReference>
<dbReference type="PANTHER" id="PTHR37038">
    <property type="entry name" value="TRANSCRIPTIONAL REGULATOR-RELATED"/>
    <property type="match status" value="1"/>
</dbReference>
<dbReference type="EMBL" id="FOMN01000002">
    <property type="protein sequence ID" value="SFD35788.1"/>
    <property type="molecule type" value="Genomic_DNA"/>
</dbReference>
<dbReference type="RefSeq" id="WP_090092408.1">
    <property type="nucleotide sequence ID" value="NZ_CBCRVU010000002.1"/>
</dbReference>
<evidence type="ECO:0000313" key="3">
    <source>
        <dbReference type="Proteomes" id="UP000199599"/>
    </source>
</evidence>
<keyword evidence="2" id="KW-0238">DNA-binding</keyword>
<gene>
    <name evidence="2" type="ORF">SAMN04487792_0456</name>
</gene>
<feature type="domain" description="HTH cro/C1-type" evidence="1">
    <location>
        <begin position="16"/>
        <end position="69"/>
    </location>
</feature>
<dbReference type="Pfam" id="PF01381">
    <property type="entry name" value="HTH_3"/>
    <property type="match status" value="1"/>
</dbReference>
<dbReference type="InterPro" id="IPR053163">
    <property type="entry name" value="HTH-type_regulator_Rgg"/>
</dbReference>
<dbReference type="SUPFAM" id="SSF47413">
    <property type="entry name" value="lambda repressor-like DNA-binding domains"/>
    <property type="match status" value="1"/>
</dbReference>
<dbReference type="GO" id="GO:0003677">
    <property type="term" value="F:DNA binding"/>
    <property type="evidence" value="ECO:0007669"/>
    <property type="project" value="UniProtKB-KW"/>
</dbReference>
<evidence type="ECO:0000259" key="1">
    <source>
        <dbReference type="PROSITE" id="PS50943"/>
    </source>
</evidence>